<comment type="caution">
    <text evidence="1">The sequence shown here is derived from an EMBL/GenBank/DDBJ whole genome shotgun (WGS) entry which is preliminary data.</text>
</comment>
<gene>
    <name evidence="1" type="ORF">ACFSJD_20715</name>
</gene>
<name>A0ABW4EWE6_9PSEU</name>
<proteinExistence type="predicted"/>
<keyword evidence="2" id="KW-1185">Reference proteome</keyword>
<reference evidence="2" key="1">
    <citation type="journal article" date="2019" name="Int. J. Syst. Evol. Microbiol.">
        <title>The Global Catalogue of Microorganisms (GCM) 10K type strain sequencing project: providing services to taxonomists for standard genome sequencing and annotation.</title>
        <authorList>
            <consortium name="The Broad Institute Genomics Platform"/>
            <consortium name="The Broad Institute Genome Sequencing Center for Infectious Disease"/>
            <person name="Wu L."/>
            <person name="Ma J."/>
        </authorList>
    </citation>
    <scope>NUCLEOTIDE SEQUENCE [LARGE SCALE GENOMIC DNA]</scope>
    <source>
        <strain evidence="2">CCM 7043</strain>
    </source>
</reference>
<accession>A0ABW4EWE6</accession>
<organism evidence="1 2">
    <name type="scientific">Pseudonocardia yunnanensis</name>
    <dbReference type="NCBI Taxonomy" id="58107"/>
    <lineage>
        <taxon>Bacteria</taxon>
        <taxon>Bacillati</taxon>
        <taxon>Actinomycetota</taxon>
        <taxon>Actinomycetes</taxon>
        <taxon>Pseudonocardiales</taxon>
        <taxon>Pseudonocardiaceae</taxon>
        <taxon>Pseudonocardia</taxon>
    </lineage>
</organism>
<evidence type="ECO:0000313" key="2">
    <source>
        <dbReference type="Proteomes" id="UP001597114"/>
    </source>
</evidence>
<dbReference type="Proteomes" id="UP001597114">
    <property type="component" value="Unassembled WGS sequence"/>
</dbReference>
<dbReference type="RefSeq" id="WP_344723570.1">
    <property type="nucleotide sequence ID" value="NZ_BAAAUS010000020.1"/>
</dbReference>
<evidence type="ECO:0000313" key="1">
    <source>
        <dbReference type="EMBL" id="MFD1519931.1"/>
    </source>
</evidence>
<sequence>MAARLVGTPVELVGSTAGAQADKAPATIAPVTLSTDQDHQDMENCRVVIASSRPWIAEPHLCPEDA</sequence>
<protein>
    <submittedName>
        <fullName evidence="1">Uncharacterized protein</fullName>
    </submittedName>
</protein>
<dbReference type="EMBL" id="JBHUCO010000021">
    <property type="protein sequence ID" value="MFD1519931.1"/>
    <property type="molecule type" value="Genomic_DNA"/>
</dbReference>